<reference evidence="1" key="1">
    <citation type="submission" date="2019-03" db="EMBL/GenBank/DDBJ databases">
        <title>Candidatus Syntrophosphaera thermopropionivorans: a novel player in syntrophic propionate oxidation during anaerobic digestion.</title>
        <authorList>
            <person name="Dyksma S."/>
        </authorList>
    </citation>
    <scope>NUCLEOTIDE SEQUENCE</scope>
    <source>
        <strain evidence="1">W5</strain>
    </source>
</reference>
<gene>
    <name evidence="1" type="primary">recA</name>
    <name evidence="1" type="ORF">E0946_00560</name>
</gene>
<dbReference type="Proteomes" id="UP000294588">
    <property type="component" value="Unassembled WGS sequence"/>
</dbReference>
<keyword evidence="2" id="KW-1185">Reference proteome</keyword>
<name>A0AC61QKV9_9BACT</name>
<organism evidence="1 2">
    <name type="scientific">Candidatus Syntrophosphaera thermopropionivorans</name>
    <dbReference type="NCBI Taxonomy" id="2593015"/>
    <lineage>
        <taxon>Bacteria</taxon>
        <taxon>Pseudomonadati</taxon>
        <taxon>Candidatus Cloacimonadota</taxon>
        <taxon>Candidatus Cloacimonadia</taxon>
        <taxon>Candidatus Cloacimonadales</taxon>
        <taxon>Candidatus Cloacimonadaceae</taxon>
        <taxon>Candidatus Syntrophosphaera</taxon>
    </lineage>
</organism>
<comment type="caution">
    <text evidence="1">The sequence shown here is derived from an EMBL/GenBank/DDBJ whole genome shotgun (WGS) entry which is preliminary data.</text>
</comment>
<dbReference type="EMBL" id="SMOG01000001">
    <property type="protein sequence ID" value="TDF74607.1"/>
    <property type="molecule type" value="Genomic_DNA"/>
</dbReference>
<accession>A0AC61QKV9</accession>
<evidence type="ECO:0000313" key="1">
    <source>
        <dbReference type="EMBL" id="TDF74607.1"/>
    </source>
</evidence>
<protein>
    <submittedName>
        <fullName evidence="1">Recombinase RecA</fullName>
    </submittedName>
</protein>
<sequence>MQDKNKEVALKTAISQLEKKYGVGTLMRLGDQPLQQVDVIPTGAFNLDIALGIGGIPRGRITEIYGPEASGKTTLALHIAAEAQKLGGIVAFIDAEHALDTAYAKNLGVQVEDLLLSQPDGGEQALEICETLVRSSAIDLVIIDSVAALVPKAEIEGDMGDSHVGLQARLMSQALRKLTSIVSKSNTAVVFINQTRMKIGTAAFMNPETTSGGVALKFYASVRMEVRFAGAIKSSGPDAEVIGAKTRVKIVKNKLAPPFKTVEFPIIFGKGISNTDIIMDMAIDLGIIKKSGSWLSYGDLKLGQGIEKTRQYLNENPALLEEISNLVKQNVKPEKMFESPTTDETEDIIQE</sequence>
<proteinExistence type="predicted"/>
<evidence type="ECO:0000313" key="2">
    <source>
        <dbReference type="Proteomes" id="UP000294588"/>
    </source>
</evidence>